<reference evidence="1 2" key="1">
    <citation type="submission" date="2024-09" db="EMBL/GenBank/DDBJ databases">
        <authorList>
            <person name="Sun Q."/>
            <person name="Mori K."/>
        </authorList>
    </citation>
    <scope>NUCLEOTIDE SEQUENCE [LARGE SCALE GENOMIC DNA]</scope>
    <source>
        <strain evidence="1 2">NCAIM B.02301</strain>
    </source>
</reference>
<keyword evidence="2" id="KW-1185">Reference proteome</keyword>
<evidence type="ECO:0000313" key="2">
    <source>
        <dbReference type="Proteomes" id="UP001589833"/>
    </source>
</evidence>
<accession>A0ABV6NQ37</accession>
<proteinExistence type="predicted"/>
<name>A0ABV6NQ37_9BACI</name>
<sequence length="76" mass="9197">MEHKEDGKTGILTLARLQDEDGGFEEMLFFIYEDKLGFFFRKSKELFYYNERSVIAQHEYLPPQVWVIIRFNSTRK</sequence>
<organism evidence="1 2">
    <name type="scientific">Halalkalibacter alkalisediminis</name>
    <dbReference type="NCBI Taxonomy" id="935616"/>
    <lineage>
        <taxon>Bacteria</taxon>
        <taxon>Bacillati</taxon>
        <taxon>Bacillota</taxon>
        <taxon>Bacilli</taxon>
        <taxon>Bacillales</taxon>
        <taxon>Bacillaceae</taxon>
        <taxon>Halalkalibacter</taxon>
    </lineage>
</organism>
<evidence type="ECO:0000313" key="1">
    <source>
        <dbReference type="EMBL" id="MFC0562188.1"/>
    </source>
</evidence>
<protein>
    <submittedName>
        <fullName evidence="1">Uncharacterized protein</fullName>
    </submittedName>
</protein>
<dbReference type="RefSeq" id="WP_273847900.1">
    <property type="nucleotide sequence ID" value="NZ_JAQQWT010000040.1"/>
</dbReference>
<dbReference type="EMBL" id="JBHLTR010000115">
    <property type="protein sequence ID" value="MFC0562188.1"/>
    <property type="molecule type" value="Genomic_DNA"/>
</dbReference>
<dbReference type="Proteomes" id="UP001589833">
    <property type="component" value="Unassembled WGS sequence"/>
</dbReference>
<comment type="caution">
    <text evidence="1">The sequence shown here is derived from an EMBL/GenBank/DDBJ whole genome shotgun (WGS) entry which is preliminary data.</text>
</comment>
<gene>
    <name evidence="1" type="ORF">ACFFH4_25425</name>
</gene>